<evidence type="ECO:0000256" key="4">
    <source>
        <dbReference type="ARBA" id="ARBA00022723"/>
    </source>
</evidence>
<dbReference type="PANTHER" id="PTHR32481:SF0">
    <property type="entry name" value="AMINOPEPTIDASE YPDE-RELATED"/>
    <property type="match status" value="1"/>
</dbReference>
<feature type="active site" description="Proton acceptor" evidence="7">
    <location>
        <position position="211"/>
    </location>
</feature>
<gene>
    <name evidence="9" type="ORF">Aargi30884_13600</name>
</gene>
<sequence length="352" mass="39652">MKEIDLIKQLSTSFGPSGMEDDVVSVVKEEVSSFMDCKEDTMRNLIMHRKKETGKLHIHLDAHGDEVGFIIQAIKPNGLLRFLPLGGWICENVAAQKVWIKNREGKLVEGVVCSKPPHFTKKEERHKHLDFEDLLIDVGASSKEEVINEYGISIGSFAVPAVSCSYDEKHEMFLGKAFDCRIGCAALIQTLKDLEKKEIGKTISASISAQEEVGERGMKSVMQQIKPDLMICFEGCPADDTFEEEYMIQSALKKGPMLRHFDVSMITHPRFQRFALEIAKKYNIPVQESVRRGGGTNGGISHTCNIPTIVIGIPTRYAHTFYSYTSMQDYKHAVLLAEKIIEELNEKIYSEF</sequence>
<dbReference type="GO" id="GO:0006508">
    <property type="term" value="P:proteolysis"/>
    <property type="evidence" value="ECO:0007669"/>
    <property type="project" value="UniProtKB-KW"/>
</dbReference>
<keyword evidence="4 8" id="KW-0479">Metal-binding</keyword>
<feature type="binding site" evidence="8">
    <location>
        <position position="63"/>
    </location>
    <ligand>
        <name>Zn(2+)</name>
        <dbReference type="ChEBI" id="CHEBI:29105"/>
        <label>1</label>
    </ligand>
</feature>
<comment type="similarity">
    <text evidence="1 6">Belongs to the peptidase M42 family.</text>
</comment>
<dbReference type="SUPFAM" id="SSF53187">
    <property type="entry name" value="Zn-dependent exopeptidases"/>
    <property type="match status" value="1"/>
</dbReference>
<dbReference type="Gene3D" id="2.40.30.40">
    <property type="entry name" value="Peptidase M42, domain 2"/>
    <property type="match status" value="1"/>
</dbReference>
<dbReference type="Pfam" id="PF05343">
    <property type="entry name" value="Peptidase_M42"/>
    <property type="match status" value="1"/>
</dbReference>
<dbReference type="KEGG" id="aarg:Aargi30884_13600"/>
<dbReference type="PIRSF" id="PIRSF001123">
    <property type="entry name" value="PepA_GA"/>
    <property type="match status" value="1"/>
</dbReference>
<dbReference type="RefSeq" id="WP_118277140.1">
    <property type="nucleotide sequence ID" value="NZ_AP019695.1"/>
</dbReference>
<evidence type="ECO:0000313" key="10">
    <source>
        <dbReference type="Proteomes" id="UP000464754"/>
    </source>
</evidence>
<dbReference type="InterPro" id="IPR051464">
    <property type="entry name" value="Peptidase_M42_aminopept"/>
</dbReference>
<evidence type="ECO:0000256" key="1">
    <source>
        <dbReference type="ARBA" id="ARBA00006272"/>
    </source>
</evidence>
<dbReference type="Proteomes" id="UP000464754">
    <property type="component" value="Chromosome"/>
</dbReference>
<dbReference type="GO" id="GO:0004177">
    <property type="term" value="F:aminopeptidase activity"/>
    <property type="evidence" value="ECO:0007669"/>
    <property type="project" value="UniProtKB-UniRule"/>
</dbReference>
<comment type="cofactor">
    <cofactor evidence="8">
        <name>a divalent metal cation</name>
        <dbReference type="ChEBI" id="CHEBI:60240"/>
    </cofactor>
    <text evidence="8">Binds 2 divalent metal cations per subunit.</text>
</comment>
<dbReference type="InterPro" id="IPR008007">
    <property type="entry name" value="Peptidase_M42"/>
</dbReference>
<reference evidence="10" key="1">
    <citation type="submission" date="2019-05" db="EMBL/GenBank/DDBJ databases">
        <title>Complete genome sequencing of Absiella argi strain JCM 30884.</title>
        <authorList>
            <person name="Sakamoto M."/>
            <person name="Murakami T."/>
            <person name="Mori H."/>
        </authorList>
    </citation>
    <scope>NUCLEOTIDE SEQUENCE [LARGE SCALE GENOMIC DNA]</scope>
    <source>
        <strain evidence="10">JCM 30884</strain>
    </source>
</reference>
<keyword evidence="10" id="KW-1185">Reference proteome</keyword>
<feature type="binding site" evidence="8">
    <location>
        <position position="212"/>
    </location>
    <ligand>
        <name>Zn(2+)</name>
        <dbReference type="ChEBI" id="CHEBI:29105"/>
        <label>2</label>
    </ligand>
</feature>
<evidence type="ECO:0000256" key="8">
    <source>
        <dbReference type="PIRSR" id="PIRSR001123-2"/>
    </source>
</evidence>
<accession>A0A6N4TIB3</accession>
<dbReference type="PANTHER" id="PTHR32481">
    <property type="entry name" value="AMINOPEPTIDASE"/>
    <property type="match status" value="1"/>
</dbReference>
<dbReference type="AlphaFoldDB" id="A0A6N4TIB3"/>
<feature type="binding site" evidence="8">
    <location>
        <position position="179"/>
    </location>
    <ligand>
        <name>Zn(2+)</name>
        <dbReference type="ChEBI" id="CHEBI:29105"/>
        <label>1</label>
    </ligand>
</feature>
<keyword evidence="3" id="KW-0645">Protease</keyword>
<dbReference type="SUPFAM" id="SSF101821">
    <property type="entry name" value="Aminopeptidase/glucanase lid domain"/>
    <property type="match status" value="1"/>
</dbReference>
<dbReference type="EMBL" id="AP019695">
    <property type="protein sequence ID" value="BBK22457.1"/>
    <property type="molecule type" value="Genomic_DNA"/>
</dbReference>
<dbReference type="Gene3D" id="3.40.630.10">
    <property type="entry name" value="Zn peptidases"/>
    <property type="match status" value="1"/>
</dbReference>
<name>A0A6N4TIB3_9FIRM</name>
<protein>
    <submittedName>
        <fullName evidence="9">Peptidase M42</fullName>
    </submittedName>
</protein>
<evidence type="ECO:0000256" key="2">
    <source>
        <dbReference type="ARBA" id="ARBA00022438"/>
    </source>
</evidence>
<keyword evidence="5" id="KW-0378">Hydrolase</keyword>
<feature type="binding site" evidence="8">
    <location>
        <position position="319"/>
    </location>
    <ligand>
        <name>Zn(2+)</name>
        <dbReference type="ChEBI" id="CHEBI:29105"/>
        <label>2</label>
    </ligand>
</feature>
<keyword evidence="2" id="KW-0031">Aminopeptidase</keyword>
<dbReference type="GO" id="GO:0046872">
    <property type="term" value="F:metal ion binding"/>
    <property type="evidence" value="ECO:0007669"/>
    <property type="project" value="UniProtKB-UniRule"/>
</dbReference>
<proteinExistence type="inferred from homology"/>
<evidence type="ECO:0000256" key="7">
    <source>
        <dbReference type="PIRSR" id="PIRSR001123-1"/>
    </source>
</evidence>
<evidence type="ECO:0000256" key="5">
    <source>
        <dbReference type="ARBA" id="ARBA00022801"/>
    </source>
</evidence>
<feature type="binding site" evidence="8">
    <location>
        <position position="234"/>
    </location>
    <ligand>
        <name>Zn(2+)</name>
        <dbReference type="ChEBI" id="CHEBI:29105"/>
        <label>1</label>
    </ligand>
</feature>
<feature type="binding site" evidence="8">
    <location>
        <position position="179"/>
    </location>
    <ligand>
        <name>Zn(2+)</name>
        <dbReference type="ChEBI" id="CHEBI:29105"/>
        <label>2</label>
    </ligand>
</feature>
<evidence type="ECO:0000313" key="9">
    <source>
        <dbReference type="EMBL" id="BBK22457.1"/>
    </source>
</evidence>
<organism evidence="9 10">
    <name type="scientific">Amedibacterium intestinale</name>
    <dbReference type="NCBI Taxonomy" id="2583452"/>
    <lineage>
        <taxon>Bacteria</taxon>
        <taxon>Bacillati</taxon>
        <taxon>Bacillota</taxon>
        <taxon>Erysipelotrichia</taxon>
        <taxon>Erysipelotrichales</taxon>
        <taxon>Erysipelotrichaceae</taxon>
        <taxon>Amedibacterium</taxon>
    </lineage>
</organism>
<dbReference type="InterPro" id="IPR023367">
    <property type="entry name" value="Peptidase_M42_dom2"/>
</dbReference>
<evidence type="ECO:0000256" key="3">
    <source>
        <dbReference type="ARBA" id="ARBA00022670"/>
    </source>
</evidence>
<evidence type="ECO:0000256" key="6">
    <source>
        <dbReference type="PIRNR" id="PIRNR001123"/>
    </source>
</evidence>